<dbReference type="STRING" id="33528.ENSGAFP00000029085"/>
<keyword evidence="4" id="KW-1185">Reference proteome</keyword>
<dbReference type="GO" id="GO:0042796">
    <property type="term" value="P:snRNA transcription by RNA polymerase III"/>
    <property type="evidence" value="ECO:0007669"/>
    <property type="project" value="TreeGrafter"/>
</dbReference>
<comment type="caution">
    <text evidence="3">The sequence shown here is derived from an EMBL/GenBank/DDBJ whole genome shotgun (WGS) entry which is preliminary data.</text>
</comment>
<dbReference type="AlphaFoldDB" id="A0A315V5S5"/>
<feature type="region of interest" description="Disordered" evidence="1">
    <location>
        <begin position="35"/>
        <end position="90"/>
    </location>
</feature>
<protein>
    <recommendedName>
        <fullName evidence="2">Little elongation complex subunit 2 C-terminal domain-containing protein</fullName>
    </recommendedName>
</protein>
<evidence type="ECO:0000313" key="3">
    <source>
        <dbReference type="EMBL" id="PWA14257.1"/>
    </source>
</evidence>
<dbReference type="EMBL" id="NHOQ01002850">
    <property type="protein sequence ID" value="PWA14257.1"/>
    <property type="molecule type" value="Genomic_DNA"/>
</dbReference>
<feature type="region of interest" description="Disordered" evidence="1">
    <location>
        <begin position="513"/>
        <end position="565"/>
    </location>
</feature>
<name>A0A315V5S5_GAMAF</name>
<reference evidence="3 4" key="1">
    <citation type="journal article" date="2018" name="G3 (Bethesda)">
        <title>A High-Quality Reference Genome for the Invasive Mosquitofish Gambusia affinis Using a Chicago Library.</title>
        <authorList>
            <person name="Hoffberg S.L."/>
            <person name="Troendle N.J."/>
            <person name="Glenn T.C."/>
            <person name="Mahmud O."/>
            <person name="Louha S."/>
            <person name="Chalopin D."/>
            <person name="Bennetzen J.L."/>
            <person name="Mauricio R."/>
        </authorList>
    </citation>
    <scope>NUCLEOTIDE SEQUENCE [LARGE SCALE GENOMIC DNA]</scope>
    <source>
        <strain evidence="3">NE01/NJP1002.9</strain>
        <tissue evidence="3">Muscle</tissue>
    </source>
</reference>
<feature type="region of interest" description="Disordered" evidence="1">
    <location>
        <begin position="401"/>
        <end position="486"/>
    </location>
</feature>
<dbReference type="PANTHER" id="PTHR14633">
    <property type="entry name" value="LITTLE ELONGATION COMPLEX SUBUNIT 2"/>
    <property type="match status" value="1"/>
</dbReference>
<dbReference type="PANTHER" id="PTHR14633:SF3">
    <property type="entry name" value="LITTLE ELONGATION COMPLEX SUBUNIT 2"/>
    <property type="match status" value="1"/>
</dbReference>
<feature type="compositionally biased region" description="Low complexity" evidence="1">
    <location>
        <begin position="401"/>
        <end position="413"/>
    </location>
</feature>
<dbReference type="GO" id="GO:0008023">
    <property type="term" value="C:transcription elongation factor complex"/>
    <property type="evidence" value="ECO:0007669"/>
    <property type="project" value="InterPro"/>
</dbReference>
<dbReference type="Pfam" id="PF10505">
    <property type="entry name" value="NARG2_C"/>
    <property type="match status" value="1"/>
</dbReference>
<evidence type="ECO:0000256" key="1">
    <source>
        <dbReference type="SAM" id="MobiDB-lite"/>
    </source>
</evidence>
<evidence type="ECO:0000313" key="4">
    <source>
        <dbReference type="Proteomes" id="UP000250572"/>
    </source>
</evidence>
<feature type="region of interest" description="Disordered" evidence="1">
    <location>
        <begin position="875"/>
        <end position="898"/>
    </location>
</feature>
<dbReference type="GO" id="GO:0042795">
    <property type="term" value="P:snRNA transcription by RNA polymerase II"/>
    <property type="evidence" value="ECO:0007669"/>
    <property type="project" value="TreeGrafter"/>
</dbReference>
<feature type="non-terminal residue" evidence="3">
    <location>
        <position position="898"/>
    </location>
</feature>
<organism evidence="3 4">
    <name type="scientific">Gambusia affinis</name>
    <name type="common">Western mosquitofish</name>
    <name type="synonym">Heterandria affinis</name>
    <dbReference type="NCBI Taxonomy" id="33528"/>
    <lineage>
        <taxon>Eukaryota</taxon>
        <taxon>Metazoa</taxon>
        <taxon>Chordata</taxon>
        <taxon>Craniata</taxon>
        <taxon>Vertebrata</taxon>
        <taxon>Euteleostomi</taxon>
        <taxon>Actinopterygii</taxon>
        <taxon>Neopterygii</taxon>
        <taxon>Teleostei</taxon>
        <taxon>Neoteleostei</taxon>
        <taxon>Acanthomorphata</taxon>
        <taxon>Ovalentaria</taxon>
        <taxon>Atherinomorphae</taxon>
        <taxon>Cyprinodontiformes</taxon>
        <taxon>Poeciliidae</taxon>
        <taxon>Poeciliinae</taxon>
        <taxon>Gambusia</taxon>
    </lineage>
</organism>
<feature type="compositionally biased region" description="Basic and acidic residues" evidence="1">
    <location>
        <begin position="73"/>
        <end position="90"/>
    </location>
</feature>
<evidence type="ECO:0000259" key="2">
    <source>
        <dbReference type="Pfam" id="PF10505"/>
    </source>
</evidence>
<proteinExistence type="predicted"/>
<accession>A0A315V5S5</accession>
<dbReference type="GO" id="GO:0045945">
    <property type="term" value="P:positive regulation of transcription by RNA polymerase III"/>
    <property type="evidence" value="ECO:0007669"/>
    <property type="project" value="TreeGrafter"/>
</dbReference>
<sequence length="898" mass="99785">MMTRLLTVLSSPETSMTNIHSHHISENFGPFFKGNTDVNQECEESAEDRSAPSRKNAAKLKGSQASGWESCDSDGKDSEEPKKSKSERTSCKKTETEIYVAYPEPRLPYPCLSSLSTKDQKTYVGYLMSMKSRGLPKNLILRINNEVVQFTKYLQDVAKICADDYNFITQGAMQYTEEFFTACLETVKTLPQFYQIDEVTSLTGGTFNPGLTLTFEKQLLTMGTVNITDHKMVPADAQLASDYHSVSSANPPAKKAKDKHARISSDGNTEKLCAYYEPHVCLTRDALVRLLDNHGPDFGDQWELPVVVKITPGEGSSKRKTVYIDSPLLKREVTIRERSHIYYEESLKLSIMTNGSKKVFHLMTEQQLSQEASVRGCVSVENKGLDFEVDLTDLETFGETTTKTPQIKKTQSQQDEEVQSSGSSRTPVVTKPKNSNKTLKVSSFPQGGINSASKNKKNTRTETSQLIVSEPELQKTESSGSDQKCDKVQGFMADSDDEKLIIDETGSSVVLPTNQSERLTTTCSPDSSVTASIQSTPANTVSSPPSKRTRSKQTTRQTKAPEDQLGEILRMQTAMFKAGSEPAPAVKSPSRCVGPQLNPHTTSLVKPCVSSYLERHQNEDAESRVVLPESSFVNISPKERKKILSENLQACAEDEQDYEAPVEGNLLYKLYSLQDLLVMVRSSVSLTHTRKVGNNQNQHVPVHVLPKLEYQLSYGVECLTNSEACQLWTETLLHSSTVPYIAHINAHTSKVALLRKLPDDWMQNISCGFKPSKSLNILHHLLKKLTGLDEGQYLIVHKTGEAFVTLLKAGGEKVSRGAYNLQQNHSSVPQPPKLSIVPWIPVDPAVVLPFHQQHGRVPCTFPPNTFQKVAKDGNYNLRGGQKKNPNVQKNKQTKRSAR</sequence>
<dbReference type="InterPro" id="IPR019535">
    <property type="entry name" value="ICE2_C"/>
</dbReference>
<gene>
    <name evidence="3" type="ORF">CCH79_00012197</name>
</gene>
<feature type="compositionally biased region" description="Polar residues" evidence="1">
    <location>
        <begin position="513"/>
        <end position="545"/>
    </location>
</feature>
<feature type="compositionally biased region" description="Polar residues" evidence="1">
    <location>
        <begin position="419"/>
        <end position="453"/>
    </location>
</feature>
<dbReference type="Proteomes" id="UP000250572">
    <property type="component" value="Unassembled WGS sequence"/>
</dbReference>
<feature type="domain" description="Little elongation complex subunit 2 C-terminal" evidence="2">
    <location>
        <begin position="656"/>
        <end position="863"/>
    </location>
</feature>